<sequence length="186" mass="21379">MAPIEVKVIWDFQNAWVHDESYDSRSKLKQRIQNSLNLINRNYFVHKVIVVGPRNAKSRLLEAFPNDFDFIYLPDDNIRCGRPQPPCGNMVNRSQDNTNNTQLVMRTTDRADLRAVMKMHEFVLSGFTDVLVIQGDVDYLSPIQKVNSFANVMVAKPNTDSCAHMMGARTWIWEDMISPQGSYPID</sequence>
<evidence type="ECO:0000313" key="2">
    <source>
        <dbReference type="EMBL" id="JAU78110.1"/>
    </source>
</evidence>
<name>A0A1J3ELX7_NOCCA</name>
<dbReference type="EMBL" id="GEVM01027828">
    <property type="protein sequence ID" value="JAU78110.1"/>
    <property type="molecule type" value="Transcribed_RNA"/>
</dbReference>
<organism evidence="1">
    <name type="scientific">Noccaea caerulescens</name>
    <name type="common">Alpine penny-cress</name>
    <name type="synonym">Thlaspi caerulescens</name>
    <dbReference type="NCBI Taxonomy" id="107243"/>
    <lineage>
        <taxon>Eukaryota</taxon>
        <taxon>Viridiplantae</taxon>
        <taxon>Streptophyta</taxon>
        <taxon>Embryophyta</taxon>
        <taxon>Tracheophyta</taxon>
        <taxon>Spermatophyta</taxon>
        <taxon>Magnoliopsida</taxon>
        <taxon>eudicotyledons</taxon>
        <taxon>Gunneridae</taxon>
        <taxon>Pentapetalae</taxon>
        <taxon>rosids</taxon>
        <taxon>malvids</taxon>
        <taxon>Brassicales</taxon>
        <taxon>Brassicaceae</taxon>
        <taxon>Coluteocarpeae</taxon>
        <taxon>Noccaea</taxon>
    </lineage>
</organism>
<gene>
    <name evidence="1" type="ORF">LC_TR7776_c0_g1_i1_g.27462</name>
    <name evidence="2" type="ORF">MP_TR16132_c0_g1_i1_g.45824</name>
</gene>
<reference evidence="1" key="1">
    <citation type="submission" date="2016-07" db="EMBL/GenBank/DDBJ databases">
        <title>De novo transcriptome assembly of four accessions of the metal hyperaccumulator plant Noccaea caerulescens.</title>
        <authorList>
            <person name="Blande D."/>
            <person name="Halimaa P."/>
            <person name="Tervahauta A.I."/>
            <person name="Aarts M.G."/>
            <person name="Karenlampi S.O."/>
        </authorList>
    </citation>
    <scope>NUCLEOTIDE SEQUENCE</scope>
</reference>
<proteinExistence type="predicted"/>
<protein>
    <recommendedName>
        <fullName evidence="3">NYN domain-containing protein</fullName>
    </recommendedName>
</protein>
<dbReference type="AlphaFoldDB" id="A0A1J3ELX7"/>
<evidence type="ECO:0000313" key="1">
    <source>
        <dbReference type="EMBL" id="JAU32551.1"/>
    </source>
</evidence>
<dbReference type="EMBL" id="GEVK01020281">
    <property type="protein sequence ID" value="JAU32551.1"/>
    <property type="molecule type" value="Transcribed_RNA"/>
</dbReference>
<accession>A0A1J3ELX7</accession>
<evidence type="ECO:0008006" key="3">
    <source>
        <dbReference type="Google" id="ProtNLM"/>
    </source>
</evidence>